<proteinExistence type="predicted"/>
<sequence>MPFHYVFIGPFEKDAVKSRRDWIAASRATLGLQEKYKIFTAFNEHLMRDHFLLLLFSNHSTRTDDEESSLLRDALGALQDHWEGKETPAGRSMYVLPSFDEQAVRGPTWGYIKHLKERAKVLILDLPST</sequence>
<name>A0A2I2G0D8_9EURO</name>
<keyword evidence="2" id="KW-1185">Reference proteome</keyword>
<reference evidence="1 2" key="1">
    <citation type="submission" date="2016-12" db="EMBL/GenBank/DDBJ databases">
        <title>The genomes of Aspergillus section Nigri reveals drivers in fungal speciation.</title>
        <authorList>
            <consortium name="DOE Joint Genome Institute"/>
            <person name="Vesth T.C."/>
            <person name="Nybo J."/>
            <person name="Theobald S."/>
            <person name="Brandl J."/>
            <person name="Frisvad J.C."/>
            <person name="Nielsen K.F."/>
            <person name="Lyhne E.K."/>
            <person name="Kogle M.E."/>
            <person name="Kuo A."/>
            <person name="Riley R."/>
            <person name="Clum A."/>
            <person name="Nolan M."/>
            <person name="Lipzen A."/>
            <person name="Salamov A."/>
            <person name="Henrissat B."/>
            <person name="Wiebenga A."/>
            <person name="De Vries R.P."/>
            <person name="Grigoriev I.V."/>
            <person name="Mortensen U.H."/>
            <person name="Andersen M.R."/>
            <person name="Baker S.E."/>
        </authorList>
    </citation>
    <scope>NUCLEOTIDE SEQUENCE [LARGE SCALE GENOMIC DNA]</scope>
    <source>
        <strain evidence="1 2">IBT 23096</strain>
    </source>
</reference>
<dbReference type="AlphaFoldDB" id="A0A2I2G0D8"/>
<protein>
    <submittedName>
        <fullName evidence="1">Uncharacterized protein</fullName>
    </submittedName>
</protein>
<dbReference type="Proteomes" id="UP000234275">
    <property type="component" value="Unassembled WGS sequence"/>
</dbReference>
<comment type="caution">
    <text evidence="1">The sequence shown here is derived from an EMBL/GenBank/DDBJ whole genome shotgun (WGS) entry which is preliminary data.</text>
</comment>
<evidence type="ECO:0000313" key="1">
    <source>
        <dbReference type="EMBL" id="PLB46339.1"/>
    </source>
</evidence>
<organism evidence="1 2">
    <name type="scientific">Aspergillus steynii IBT 23096</name>
    <dbReference type="NCBI Taxonomy" id="1392250"/>
    <lineage>
        <taxon>Eukaryota</taxon>
        <taxon>Fungi</taxon>
        <taxon>Dikarya</taxon>
        <taxon>Ascomycota</taxon>
        <taxon>Pezizomycotina</taxon>
        <taxon>Eurotiomycetes</taxon>
        <taxon>Eurotiomycetidae</taxon>
        <taxon>Eurotiales</taxon>
        <taxon>Aspergillaceae</taxon>
        <taxon>Aspergillus</taxon>
        <taxon>Aspergillus subgen. Circumdati</taxon>
    </lineage>
</organism>
<evidence type="ECO:0000313" key="2">
    <source>
        <dbReference type="Proteomes" id="UP000234275"/>
    </source>
</evidence>
<accession>A0A2I2G0D8</accession>
<dbReference type="VEuPathDB" id="FungiDB:P170DRAFT_477218"/>
<dbReference type="OrthoDB" id="4497120at2759"/>
<dbReference type="GeneID" id="36561125"/>
<dbReference type="EMBL" id="MSFO01000006">
    <property type="protein sequence ID" value="PLB46339.1"/>
    <property type="molecule type" value="Genomic_DNA"/>
</dbReference>
<dbReference type="RefSeq" id="XP_024701641.1">
    <property type="nucleotide sequence ID" value="XM_024853427.1"/>
</dbReference>
<gene>
    <name evidence="1" type="ORF">P170DRAFT_477218</name>
</gene>